<dbReference type="InterPro" id="IPR002156">
    <property type="entry name" value="RNaseH_domain"/>
</dbReference>
<dbReference type="SUPFAM" id="SSF53098">
    <property type="entry name" value="Ribonuclease H-like"/>
    <property type="match status" value="1"/>
</dbReference>
<accession>A0ABQ7U200</accession>
<comment type="caution">
    <text evidence="2">The sequence shown here is derived from an EMBL/GenBank/DDBJ whole genome shotgun (WGS) entry which is preliminary data.</text>
</comment>
<feature type="domain" description="RNase H type-1" evidence="1">
    <location>
        <begin position="65"/>
        <end position="134"/>
    </location>
</feature>
<dbReference type="InterPro" id="IPR012337">
    <property type="entry name" value="RNaseH-like_sf"/>
</dbReference>
<protein>
    <recommendedName>
        <fullName evidence="1">RNase H type-1 domain-containing protein</fullName>
    </recommendedName>
</protein>
<sequence length="154" mass="17864">MLHGGSYPRAKVIGDINYTIHNLIKVKFEYTTIPNFFPQMVALLDGYRPSFQFKLVKWFPPPYVCAKGVKLAEFTSLVAEATAIKEGLQYCWKNNYLNIILESDSLAMNQILNGVWEILWSMTIVVNSINRLREVLSVIMNINLFRKFQVQEKR</sequence>
<dbReference type="Gene3D" id="3.30.420.10">
    <property type="entry name" value="Ribonuclease H-like superfamily/Ribonuclease H"/>
    <property type="match status" value="1"/>
</dbReference>
<dbReference type="Proteomes" id="UP000826656">
    <property type="component" value="Unassembled WGS sequence"/>
</dbReference>
<evidence type="ECO:0000313" key="2">
    <source>
        <dbReference type="EMBL" id="KAH0740977.1"/>
    </source>
</evidence>
<organism evidence="2 3">
    <name type="scientific">Solanum tuberosum</name>
    <name type="common">Potato</name>
    <dbReference type="NCBI Taxonomy" id="4113"/>
    <lineage>
        <taxon>Eukaryota</taxon>
        <taxon>Viridiplantae</taxon>
        <taxon>Streptophyta</taxon>
        <taxon>Embryophyta</taxon>
        <taxon>Tracheophyta</taxon>
        <taxon>Spermatophyta</taxon>
        <taxon>Magnoliopsida</taxon>
        <taxon>eudicotyledons</taxon>
        <taxon>Gunneridae</taxon>
        <taxon>Pentapetalae</taxon>
        <taxon>asterids</taxon>
        <taxon>lamiids</taxon>
        <taxon>Solanales</taxon>
        <taxon>Solanaceae</taxon>
        <taxon>Solanoideae</taxon>
        <taxon>Solaneae</taxon>
        <taxon>Solanum</taxon>
    </lineage>
</organism>
<reference evidence="2 3" key="1">
    <citation type="journal article" date="2021" name="bioRxiv">
        <title>Chromosome-scale and haplotype-resolved genome assembly of a tetraploid potato cultivar.</title>
        <authorList>
            <person name="Sun H."/>
            <person name="Jiao W.-B."/>
            <person name="Krause K."/>
            <person name="Campoy J.A."/>
            <person name="Goel M."/>
            <person name="Folz-Donahue K."/>
            <person name="Kukat C."/>
            <person name="Huettel B."/>
            <person name="Schneeberger K."/>
        </authorList>
    </citation>
    <scope>NUCLEOTIDE SEQUENCE [LARGE SCALE GENOMIC DNA]</scope>
    <source>
        <strain evidence="2">SolTubOtavaFocal</strain>
        <tissue evidence="2">Leaves</tissue>
    </source>
</reference>
<dbReference type="Pfam" id="PF13456">
    <property type="entry name" value="RVT_3"/>
    <property type="match status" value="1"/>
</dbReference>
<gene>
    <name evidence="2" type="ORF">KY290_034020</name>
</gene>
<dbReference type="CDD" id="cd06222">
    <property type="entry name" value="RNase_H_like"/>
    <property type="match status" value="1"/>
</dbReference>
<dbReference type="InterPro" id="IPR036397">
    <property type="entry name" value="RNaseH_sf"/>
</dbReference>
<evidence type="ECO:0000313" key="3">
    <source>
        <dbReference type="Proteomes" id="UP000826656"/>
    </source>
</evidence>
<dbReference type="InterPro" id="IPR044730">
    <property type="entry name" value="RNase_H-like_dom_plant"/>
</dbReference>
<dbReference type="EMBL" id="JAIVGD010000026">
    <property type="protein sequence ID" value="KAH0740977.1"/>
    <property type="molecule type" value="Genomic_DNA"/>
</dbReference>
<proteinExistence type="predicted"/>
<evidence type="ECO:0000259" key="1">
    <source>
        <dbReference type="Pfam" id="PF13456"/>
    </source>
</evidence>
<keyword evidence="3" id="KW-1185">Reference proteome</keyword>
<name>A0ABQ7U200_SOLTU</name>